<name>A0A197KFF4_9FUNG</name>
<evidence type="ECO:0000313" key="4">
    <source>
        <dbReference type="Proteomes" id="UP000078512"/>
    </source>
</evidence>
<evidence type="ECO:0000256" key="1">
    <source>
        <dbReference type="SAM" id="MobiDB-lite"/>
    </source>
</evidence>
<evidence type="ECO:0000256" key="2">
    <source>
        <dbReference type="SAM" id="Phobius"/>
    </source>
</evidence>
<sequence>MPVAMMISITGTIEDSHLRVQFPFPHQPKDEKKKICESTNCEPPLVVFFSLFVNSPLLCLFAFASIFHISAFSHPTLRNNLTLFRGSEGLFQLLRSSSRDKLLKRNGAPASWSWSVVSLYDFRSDEKLQTKQEIPLLMGNSPLGCSPHTYTQGNNTESKEGADTSNSFSRGKILEGMQQTEESANKQINK</sequence>
<feature type="compositionally biased region" description="Polar residues" evidence="1">
    <location>
        <begin position="177"/>
        <end position="190"/>
    </location>
</feature>
<keyword evidence="2" id="KW-1133">Transmembrane helix</keyword>
<feature type="region of interest" description="Disordered" evidence="1">
    <location>
        <begin position="145"/>
        <end position="190"/>
    </location>
</feature>
<evidence type="ECO:0000313" key="3">
    <source>
        <dbReference type="EMBL" id="OAQ36260.1"/>
    </source>
</evidence>
<dbReference type="EMBL" id="KV442012">
    <property type="protein sequence ID" value="OAQ36260.1"/>
    <property type="molecule type" value="Genomic_DNA"/>
</dbReference>
<dbReference type="Proteomes" id="UP000078512">
    <property type="component" value="Unassembled WGS sequence"/>
</dbReference>
<proteinExistence type="predicted"/>
<organism evidence="3 4">
    <name type="scientific">Linnemannia elongata AG-77</name>
    <dbReference type="NCBI Taxonomy" id="1314771"/>
    <lineage>
        <taxon>Eukaryota</taxon>
        <taxon>Fungi</taxon>
        <taxon>Fungi incertae sedis</taxon>
        <taxon>Mucoromycota</taxon>
        <taxon>Mortierellomycotina</taxon>
        <taxon>Mortierellomycetes</taxon>
        <taxon>Mortierellales</taxon>
        <taxon>Mortierellaceae</taxon>
        <taxon>Linnemannia</taxon>
    </lineage>
</organism>
<protein>
    <submittedName>
        <fullName evidence="3">Uncharacterized protein</fullName>
    </submittedName>
</protein>
<accession>A0A197KFF4</accession>
<keyword evidence="4" id="KW-1185">Reference proteome</keyword>
<keyword evidence="2" id="KW-0812">Transmembrane</keyword>
<gene>
    <name evidence="3" type="ORF">K457DRAFT_381220</name>
</gene>
<dbReference type="AlphaFoldDB" id="A0A197KFF4"/>
<keyword evidence="2" id="KW-0472">Membrane</keyword>
<reference evidence="3 4" key="1">
    <citation type="submission" date="2016-05" db="EMBL/GenBank/DDBJ databases">
        <title>Genome sequencing reveals origins of a unique bacterial endosymbiosis in the earliest lineages of terrestrial Fungi.</title>
        <authorList>
            <consortium name="DOE Joint Genome Institute"/>
            <person name="Uehling J."/>
            <person name="Gryganskyi A."/>
            <person name="Hameed K."/>
            <person name="Tschaplinski T."/>
            <person name="Misztal P."/>
            <person name="Wu S."/>
            <person name="Desiro A."/>
            <person name="Vande Pol N."/>
            <person name="Du Z.-Y."/>
            <person name="Zienkiewicz A."/>
            <person name="Zienkiewicz K."/>
            <person name="Morin E."/>
            <person name="Tisserant E."/>
            <person name="Splivallo R."/>
            <person name="Hainaut M."/>
            <person name="Henrissat B."/>
            <person name="Ohm R."/>
            <person name="Kuo A."/>
            <person name="Yan J."/>
            <person name="Lipzen A."/>
            <person name="Nolan M."/>
            <person name="Labutti K."/>
            <person name="Barry K."/>
            <person name="Goldstein A."/>
            <person name="Labbe J."/>
            <person name="Schadt C."/>
            <person name="Tuskan G."/>
            <person name="Grigoriev I."/>
            <person name="Martin F."/>
            <person name="Vilgalys R."/>
            <person name="Bonito G."/>
        </authorList>
    </citation>
    <scope>NUCLEOTIDE SEQUENCE [LARGE SCALE GENOMIC DNA]</scope>
    <source>
        <strain evidence="3 4">AG-77</strain>
    </source>
</reference>
<feature type="transmembrane region" description="Helical" evidence="2">
    <location>
        <begin position="47"/>
        <end position="69"/>
    </location>
</feature>